<reference evidence="1 2" key="1">
    <citation type="submission" date="2016-12" db="EMBL/GenBank/DDBJ databases">
        <title>Genome Mining:The Detection of Biosynthetic Gene Clusters to Aid in the Expression of Curamycin A produced by Streptomyces sp. strain CZA14.</title>
        <authorList>
            <person name="Durrell K.A."/>
            <person name="Kirby B.M."/>
            <person name="Khan W."/>
            <person name="Mthethwa T."/>
            <person name="Le Roes-Hill M."/>
        </authorList>
    </citation>
    <scope>NUCLEOTIDE SEQUENCE [LARGE SCALE GENOMIC DNA]</scope>
    <source>
        <strain evidence="1 2">CZA14</strain>
    </source>
</reference>
<name>A0ABX3YNK0_9ACTN</name>
<protein>
    <submittedName>
        <fullName evidence="1">Uncharacterized protein</fullName>
    </submittedName>
</protein>
<organism evidence="1 2">
    <name type="scientific">Streptomyces pharetrae CZA14</name>
    <dbReference type="NCBI Taxonomy" id="1144883"/>
    <lineage>
        <taxon>Bacteria</taxon>
        <taxon>Bacillati</taxon>
        <taxon>Actinomycetota</taxon>
        <taxon>Actinomycetes</taxon>
        <taxon>Kitasatosporales</taxon>
        <taxon>Streptomycetaceae</taxon>
        <taxon>Streptomyces</taxon>
    </lineage>
</organism>
<evidence type="ECO:0000313" key="2">
    <source>
        <dbReference type="Proteomes" id="UP000194266"/>
    </source>
</evidence>
<dbReference type="RefSeq" id="WP_086168292.1">
    <property type="nucleotide sequence ID" value="NZ_MRYD01000018.1"/>
</dbReference>
<evidence type="ECO:0000313" key="1">
    <source>
        <dbReference type="EMBL" id="OSZ61358.1"/>
    </source>
</evidence>
<dbReference type="EMBL" id="MRYD01000018">
    <property type="protein sequence ID" value="OSZ61358.1"/>
    <property type="molecule type" value="Genomic_DNA"/>
</dbReference>
<dbReference type="Proteomes" id="UP000194266">
    <property type="component" value="Unassembled WGS sequence"/>
</dbReference>
<gene>
    <name evidence="1" type="ORF">OQI_05980</name>
</gene>
<sequence>MPARAAPERPSSGADRGGCLVTATGGAGTASAAGAYVAEKYGARVGHPYGTVLDGRAERASEARAPSEVRGRQGTVCLTDIHRDFGDAGWTPP</sequence>
<keyword evidence="2" id="KW-1185">Reference proteome</keyword>
<comment type="caution">
    <text evidence="1">The sequence shown here is derived from an EMBL/GenBank/DDBJ whole genome shotgun (WGS) entry which is preliminary data.</text>
</comment>
<proteinExistence type="predicted"/>
<accession>A0ABX3YNK0</accession>